<dbReference type="SUPFAM" id="SSF52540">
    <property type="entry name" value="P-loop containing nucleoside triphosphate hydrolases"/>
    <property type="match status" value="1"/>
</dbReference>
<dbReference type="NCBIfam" id="TIGR00231">
    <property type="entry name" value="small_GTP"/>
    <property type="match status" value="1"/>
</dbReference>
<sequence>MKILITGATRAGKSTLIRTLTNGKSISIDKHGTTVALDHGVITVRGIKLYLFGTPGLEHFSVLRKILSEGADGIIFVVDSEDRSKDNLARLVWREISSLAPGVPCIVAANKQDKPNARKPSELRKELSFLSGVPIIPTSAKDNFNLNVLMNAMLTILIGELSPLLKKIEKYSGVKGGIKKIMDEMKLDLAKIKSYLNWLEYRELIEVDWENEMYTMRKELRELLNTDNVPVF</sequence>
<dbReference type="Proteomes" id="UP000186851">
    <property type="component" value="Chromosome"/>
</dbReference>
<feature type="domain" description="G" evidence="1">
    <location>
        <begin position="2"/>
        <end position="111"/>
    </location>
</feature>
<evidence type="ECO:0000313" key="3">
    <source>
        <dbReference type="Proteomes" id="UP000186851"/>
    </source>
</evidence>
<dbReference type="InterPro" id="IPR005225">
    <property type="entry name" value="Small_GTP-bd"/>
</dbReference>
<protein>
    <submittedName>
        <fullName evidence="2">GTP-binding protein</fullName>
    </submittedName>
</protein>
<dbReference type="CDD" id="cd00882">
    <property type="entry name" value="Ras_like_GTPase"/>
    <property type="match status" value="1"/>
</dbReference>
<evidence type="ECO:0000313" key="2">
    <source>
        <dbReference type="EMBL" id="WEU40478.1"/>
    </source>
</evidence>
<reference evidence="2" key="1">
    <citation type="journal article" date="2017" name="Nature">
        <title>Asgard archaea illuminate the origin of eukaryotic cellular complexity.</title>
        <authorList>
            <person name="Zaremba-Niedzwiedzka K."/>
            <person name="Caceres E.F."/>
            <person name="Saw J.H."/>
            <person name="Backstrom D."/>
            <person name="Juzokaite L."/>
            <person name="Vancaester E."/>
            <person name="Seitz K.W."/>
            <person name="Anantharaman K."/>
            <person name="Starnawski P."/>
            <person name="Kjeldsen K.U."/>
            <person name="Scott M.B."/>
            <person name="Nunoura T."/>
            <person name="Banfield J.F."/>
            <person name="Schramm A."/>
            <person name="Baker B.J."/>
            <person name="Spang A."/>
            <person name="Ettema T.J.G."/>
        </authorList>
    </citation>
    <scope>NUCLEOTIDE SEQUENCE</scope>
    <source>
        <strain evidence="2">LCB_4</strain>
    </source>
</reference>
<dbReference type="KEGG" id="oyw:OdinLCB4_000660"/>
<dbReference type="InterPro" id="IPR006073">
    <property type="entry name" value="GTP-bd"/>
</dbReference>
<dbReference type="GO" id="GO:0005525">
    <property type="term" value="F:GTP binding"/>
    <property type="evidence" value="ECO:0007669"/>
    <property type="project" value="InterPro"/>
</dbReference>
<name>A0AAF0IB81_ODILC</name>
<organism evidence="2 3">
    <name type="scientific">Odinarchaeota yellowstonii (strain LCB_4)</name>
    <dbReference type="NCBI Taxonomy" id="1841599"/>
    <lineage>
        <taxon>Archaea</taxon>
        <taxon>Promethearchaeati</taxon>
        <taxon>Candidatus Odinarchaeota</taxon>
        <taxon>Candidatus Odinarchaeia</taxon>
        <taxon>Candidatus Odinarchaeales</taxon>
        <taxon>Candidatus Odinarchaeaceae</taxon>
        <taxon>Candidatus Odinarchaeum</taxon>
    </lineage>
</organism>
<dbReference type="SMART" id="SM00175">
    <property type="entry name" value="RAB"/>
    <property type="match status" value="1"/>
</dbReference>
<dbReference type="PANTHER" id="PTHR42708">
    <property type="entry name" value="ATP/GTP-BINDING PROTEIN-RELATED"/>
    <property type="match status" value="1"/>
</dbReference>
<gene>
    <name evidence="2" type="ORF">OdinLCB4_000660</name>
</gene>
<dbReference type="PRINTS" id="PR00449">
    <property type="entry name" value="RASTRNSFRMNG"/>
</dbReference>
<reference evidence="2" key="2">
    <citation type="journal article" date="2022" name="Nat. Microbiol.">
        <title>A closed Candidatus Odinarchaeum chromosome exposes Asgard archaeal viruses.</title>
        <authorList>
            <person name="Tamarit D."/>
            <person name="Caceres E.F."/>
            <person name="Krupovic M."/>
            <person name="Nijland R."/>
            <person name="Eme L."/>
            <person name="Robinson N.P."/>
            <person name="Ettema T.J.G."/>
        </authorList>
    </citation>
    <scope>NUCLEOTIDE SEQUENCE</scope>
    <source>
        <strain evidence="2">LCB_4</strain>
    </source>
</reference>
<accession>A0AAF0IB81</accession>
<dbReference type="EMBL" id="CP091871">
    <property type="protein sequence ID" value="WEU40478.1"/>
    <property type="molecule type" value="Genomic_DNA"/>
</dbReference>
<dbReference type="AlphaFoldDB" id="A0AAF0IB81"/>
<dbReference type="PROSITE" id="PS51419">
    <property type="entry name" value="RAB"/>
    <property type="match status" value="1"/>
</dbReference>
<dbReference type="Gene3D" id="3.40.50.300">
    <property type="entry name" value="P-loop containing nucleotide triphosphate hydrolases"/>
    <property type="match status" value="1"/>
</dbReference>
<proteinExistence type="predicted"/>
<dbReference type="InterPro" id="IPR027417">
    <property type="entry name" value="P-loop_NTPase"/>
</dbReference>
<evidence type="ECO:0000259" key="1">
    <source>
        <dbReference type="Pfam" id="PF01926"/>
    </source>
</evidence>
<dbReference type="PANTHER" id="PTHR42708:SF1">
    <property type="entry name" value="GLIDING MOTILITY PROTEIN MGLA"/>
    <property type="match status" value="1"/>
</dbReference>
<dbReference type="InterPro" id="IPR052705">
    <property type="entry name" value="Gliding_Motility_GTPase"/>
</dbReference>
<dbReference type="Pfam" id="PF01926">
    <property type="entry name" value="MMR_HSR1"/>
    <property type="match status" value="1"/>
</dbReference>